<dbReference type="PANTHER" id="PTHR44688:SF16">
    <property type="entry name" value="DNA-BINDING TRANSCRIPTIONAL ACTIVATOR DEVR_DOSR"/>
    <property type="match status" value="1"/>
</dbReference>
<dbReference type="EMBL" id="SSTJ01000021">
    <property type="protein sequence ID" value="THG34849.1"/>
    <property type="molecule type" value="Genomic_DNA"/>
</dbReference>
<feature type="transmembrane region" description="Helical" evidence="4">
    <location>
        <begin position="323"/>
        <end position="343"/>
    </location>
</feature>
<evidence type="ECO:0000256" key="3">
    <source>
        <dbReference type="ARBA" id="ARBA00023163"/>
    </source>
</evidence>
<keyword evidence="3" id="KW-0804">Transcription</keyword>
<keyword evidence="2" id="KW-0238">DNA-binding</keyword>
<dbReference type="SMART" id="SM00421">
    <property type="entry name" value="HTH_LUXR"/>
    <property type="match status" value="1"/>
</dbReference>
<feature type="transmembrane region" description="Helical" evidence="4">
    <location>
        <begin position="12"/>
        <end position="31"/>
    </location>
</feature>
<evidence type="ECO:0000256" key="1">
    <source>
        <dbReference type="ARBA" id="ARBA00023015"/>
    </source>
</evidence>
<reference evidence="6 7" key="1">
    <citation type="submission" date="2019-04" db="EMBL/GenBank/DDBJ databases">
        <title>Microbes associate with the intestines of laboratory mice.</title>
        <authorList>
            <person name="Navarre W."/>
            <person name="Wong E."/>
            <person name="Huang K.C."/>
            <person name="Tropini C."/>
            <person name="Ng K."/>
            <person name="Yu B."/>
        </authorList>
    </citation>
    <scope>NUCLEOTIDE SEQUENCE [LARGE SCALE GENOMIC DNA]</scope>
    <source>
        <strain evidence="6 7">NM80_B27</strain>
    </source>
</reference>
<gene>
    <name evidence="6" type="ORF">E5986_11075</name>
</gene>
<dbReference type="InterPro" id="IPR016032">
    <property type="entry name" value="Sig_transdc_resp-reg_C-effctor"/>
</dbReference>
<sequence length="442" mass="47890">MLEQEGQGRSLGMAFASTAFLLAALQLFTSSEFMDPKLYFSSPANLVVLALGVPVLITSLRELLSSLCPIEQRALYAIVLAGGALATIAELLVQRIVFFDSISNSAVTLVLVLASGATCFVIARRSKPPREINSSAPRKKSKRSGVVWLNWGNALRRGLSASRMLAKPLLGEALLSGIAAFHWGVADARRSQVDGFAEPIELLAPALIVAAVLCLAGALFMLLGRKRIHSKTVFSFIFFGAGALFFIPLLVGSYGMSVPSMMLGVSIVYTCVLVPFSVEKSRDYQLSINAIALLIVLTGYFGAILGSILGFNLGDKIVQDDMLLVGTIVISVYLVMFAPNFFFRFYQAPSLSGTDRQDAYVKSCRIASSRYGLSARESEVLELAGRGYSVNAISNNLFISENTVKAHLKTIYKKVDVHSKQQLIEVIKTIGTEDKIDDPYDS</sequence>
<organism evidence="6 7">
    <name type="scientific">Adlercreutzia caecimuris</name>
    <dbReference type="NCBI Taxonomy" id="671266"/>
    <lineage>
        <taxon>Bacteria</taxon>
        <taxon>Bacillati</taxon>
        <taxon>Actinomycetota</taxon>
        <taxon>Coriobacteriia</taxon>
        <taxon>Eggerthellales</taxon>
        <taxon>Eggerthellaceae</taxon>
        <taxon>Adlercreutzia</taxon>
    </lineage>
</organism>
<evidence type="ECO:0000313" key="6">
    <source>
        <dbReference type="EMBL" id="THG34849.1"/>
    </source>
</evidence>
<dbReference type="GO" id="GO:0006355">
    <property type="term" value="P:regulation of DNA-templated transcription"/>
    <property type="evidence" value="ECO:0007669"/>
    <property type="project" value="InterPro"/>
</dbReference>
<evidence type="ECO:0000259" key="5">
    <source>
        <dbReference type="PROSITE" id="PS50043"/>
    </source>
</evidence>
<keyword evidence="4" id="KW-1133">Transmembrane helix</keyword>
<dbReference type="InterPro" id="IPR036388">
    <property type="entry name" value="WH-like_DNA-bd_sf"/>
</dbReference>
<dbReference type="InterPro" id="IPR000792">
    <property type="entry name" value="Tscrpt_reg_LuxR_C"/>
</dbReference>
<evidence type="ECO:0000256" key="4">
    <source>
        <dbReference type="SAM" id="Phobius"/>
    </source>
</evidence>
<comment type="caution">
    <text evidence="6">The sequence shown here is derived from an EMBL/GenBank/DDBJ whole genome shotgun (WGS) entry which is preliminary data.</text>
</comment>
<protein>
    <submittedName>
        <fullName evidence="6">Helix-turn-helix transcriptional regulator</fullName>
    </submittedName>
</protein>
<dbReference type="PANTHER" id="PTHR44688">
    <property type="entry name" value="DNA-BINDING TRANSCRIPTIONAL ACTIVATOR DEVR_DOSR"/>
    <property type="match status" value="1"/>
</dbReference>
<dbReference type="SUPFAM" id="SSF46894">
    <property type="entry name" value="C-terminal effector domain of the bipartite response regulators"/>
    <property type="match status" value="1"/>
</dbReference>
<keyword evidence="4" id="KW-0472">Membrane</keyword>
<feature type="transmembrane region" description="Helical" evidence="4">
    <location>
        <begin position="236"/>
        <end position="255"/>
    </location>
</feature>
<dbReference type="CDD" id="cd06170">
    <property type="entry name" value="LuxR_C_like"/>
    <property type="match status" value="1"/>
</dbReference>
<dbReference type="RefSeq" id="WP_136435962.1">
    <property type="nucleotide sequence ID" value="NZ_SSTJ01000021.1"/>
</dbReference>
<feature type="transmembrane region" description="Helical" evidence="4">
    <location>
        <begin position="203"/>
        <end position="224"/>
    </location>
</feature>
<feature type="domain" description="HTH luxR-type" evidence="5">
    <location>
        <begin position="366"/>
        <end position="431"/>
    </location>
</feature>
<accession>A0A4S4FVC5</accession>
<dbReference type="GO" id="GO:0003677">
    <property type="term" value="F:DNA binding"/>
    <property type="evidence" value="ECO:0007669"/>
    <property type="project" value="UniProtKB-KW"/>
</dbReference>
<evidence type="ECO:0000256" key="2">
    <source>
        <dbReference type="ARBA" id="ARBA00023125"/>
    </source>
</evidence>
<keyword evidence="4" id="KW-0812">Transmembrane</keyword>
<feature type="transmembrane region" description="Helical" evidence="4">
    <location>
        <begin position="261"/>
        <end position="278"/>
    </location>
</feature>
<dbReference type="Gene3D" id="1.10.10.10">
    <property type="entry name" value="Winged helix-like DNA-binding domain superfamily/Winged helix DNA-binding domain"/>
    <property type="match status" value="1"/>
</dbReference>
<keyword evidence="1" id="KW-0805">Transcription regulation</keyword>
<name>A0A4S4FVC5_9ACTN</name>
<feature type="transmembrane region" description="Helical" evidence="4">
    <location>
        <begin position="165"/>
        <end position="183"/>
    </location>
</feature>
<dbReference type="Pfam" id="PF00196">
    <property type="entry name" value="GerE"/>
    <property type="match status" value="1"/>
</dbReference>
<feature type="transmembrane region" description="Helical" evidence="4">
    <location>
        <begin position="43"/>
        <end position="63"/>
    </location>
</feature>
<feature type="transmembrane region" description="Helical" evidence="4">
    <location>
        <begin position="75"/>
        <end position="93"/>
    </location>
</feature>
<dbReference type="AlphaFoldDB" id="A0A4S4FVC5"/>
<dbReference type="PRINTS" id="PR00038">
    <property type="entry name" value="HTHLUXR"/>
</dbReference>
<evidence type="ECO:0000313" key="7">
    <source>
        <dbReference type="Proteomes" id="UP000308978"/>
    </source>
</evidence>
<dbReference type="PROSITE" id="PS50043">
    <property type="entry name" value="HTH_LUXR_2"/>
    <property type="match status" value="1"/>
</dbReference>
<proteinExistence type="predicted"/>
<feature type="transmembrane region" description="Helical" evidence="4">
    <location>
        <begin position="290"/>
        <end position="311"/>
    </location>
</feature>
<dbReference type="Proteomes" id="UP000308978">
    <property type="component" value="Unassembled WGS sequence"/>
</dbReference>
<feature type="transmembrane region" description="Helical" evidence="4">
    <location>
        <begin position="105"/>
        <end position="123"/>
    </location>
</feature>